<keyword evidence="1" id="KW-1133">Transmembrane helix</keyword>
<organism evidence="2 3">
    <name type="scientific">Trichuris muris</name>
    <name type="common">Mouse whipworm</name>
    <dbReference type="NCBI Taxonomy" id="70415"/>
    <lineage>
        <taxon>Eukaryota</taxon>
        <taxon>Metazoa</taxon>
        <taxon>Ecdysozoa</taxon>
        <taxon>Nematoda</taxon>
        <taxon>Enoplea</taxon>
        <taxon>Dorylaimia</taxon>
        <taxon>Trichinellida</taxon>
        <taxon>Trichuridae</taxon>
        <taxon>Trichuris</taxon>
    </lineage>
</organism>
<dbReference type="WBParaSite" id="TMUE_2000008022.1">
    <property type="protein sequence ID" value="TMUE_2000008022.1"/>
    <property type="gene ID" value="WBGene00294410"/>
</dbReference>
<evidence type="ECO:0000256" key="1">
    <source>
        <dbReference type="SAM" id="Phobius"/>
    </source>
</evidence>
<dbReference type="Proteomes" id="UP000046395">
    <property type="component" value="Unassembled WGS sequence"/>
</dbReference>
<evidence type="ECO:0000313" key="3">
    <source>
        <dbReference type="WBParaSite" id="TMUE_2000008022.1"/>
    </source>
</evidence>
<feature type="transmembrane region" description="Helical" evidence="1">
    <location>
        <begin position="88"/>
        <end position="107"/>
    </location>
</feature>
<keyword evidence="2" id="KW-1185">Reference proteome</keyword>
<keyword evidence="1" id="KW-0812">Transmembrane</keyword>
<dbReference type="AlphaFoldDB" id="A0A5S6QMD3"/>
<evidence type="ECO:0000313" key="2">
    <source>
        <dbReference type="Proteomes" id="UP000046395"/>
    </source>
</evidence>
<protein>
    <submittedName>
        <fullName evidence="3">G-protein coupled receptors family 1 profile domain-containing protein</fullName>
    </submittedName>
</protein>
<keyword evidence="1" id="KW-0472">Membrane</keyword>
<feature type="transmembrane region" description="Helical" evidence="1">
    <location>
        <begin position="40"/>
        <end position="64"/>
    </location>
</feature>
<reference evidence="3" key="1">
    <citation type="submission" date="2019-12" db="UniProtKB">
        <authorList>
            <consortium name="WormBaseParasite"/>
        </authorList>
    </citation>
    <scope>IDENTIFICATION</scope>
</reference>
<sequence length="152" mass="17455">MCSAINTAAIWIDVYIRRDEVVSASCYQTYVLSQWYHRTFYMILSITDFAAIGIQLSALVSIWIRKSKFSVVRLTQIRRQTAMLKESVMLVTCVILSQGIPNMYYVIETMVALPEWFHKAVWISSNVGYIAVRKLPGNFAKLEYLDKVASLI</sequence>
<name>A0A5S6QMD3_TRIMR</name>
<proteinExistence type="predicted"/>
<accession>A0A5S6QMD3</accession>